<evidence type="ECO:0000313" key="2">
    <source>
        <dbReference type="EMBL" id="GAI13835.1"/>
    </source>
</evidence>
<comment type="caution">
    <text evidence="2">The sequence shown here is derived from an EMBL/GenBank/DDBJ whole genome shotgun (WGS) entry which is preliminary data.</text>
</comment>
<name>X1MGK3_9ZZZZ</name>
<reference evidence="2" key="1">
    <citation type="journal article" date="2014" name="Front. Microbiol.">
        <title>High frequency of phylogenetically diverse reductive dehalogenase-homologous genes in deep subseafloor sedimentary metagenomes.</title>
        <authorList>
            <person name="Kawai M."/>
            <person name="Futagami T."/>
            <person name="Toyoda A."/>
            <person name="Takaki Y."/>
            <person name="Nishi S."/>
            <person name="Hori S."/>
            <person name="Arai W."/>
            <person name="Tsubouchi T."/>
            <person name="Morono Y."/>
            <person name="Uchiyama I."/>
            <person name="Ito T."/>
            <person name="Fujiyama A."/>
            <person name="Inagaki F."/>
            <person name="Takami H."/>
        </authorList>
    </citation>
    <scope>NUCLEOTIDE SEQUENCE</scope>
    <source>
        <strain evidence="2">Expedition CK06-06</strain>
    </source>
</reference>
<evidence type="ECO:0000256" key="1">
    <source>
        <dbReference type="SAM" id="Coils"/>
    </source>
</evidence>
<keyword evidence="1" id="KW-0175">Coiled coil</keyword>
<feature type="coiled-coil region" evidence="1">
    <location>
        <begin position="36"/>
        <end position="63"/>
    </location>
</feature>
<accession>X1MGK3</accession>
<dbReference type="EMBL" id="BARV01010559">
    <property type="protein sequence ID" value="GAI13835.1"/>
    <property type="molecule type" value="Genomic_DNA"/>
</dbReference>
<proteinExistence type="predicted"/>
<dbReference type="AlphaFoldDB" id="X1MGK3"/>
<sequence length="70" mass="7977">RIREECMMADISGAAQAAGESREGQMAKQISWSERLERMRLALDEKERQAILLQRRLARIEEALGLPPLV</sequence>
<protein>
    <submittedName>
        <fullName evidence="2">Uncharacterized protein</fullName>
    </submittedName>
</protein>
<feature type="non-terminal residue" evidence="2">
    <location>
        <position position="1"/>
    </location>
</feature>
<gene>
    <name evidence="2" type="ORF">S06H3_20400</name>
</gene>
<organism evidence="2">
    <name type="scientific">marine sediment metagenome</name>
    <dbReference type="NCBI Taxonomy" id="412755"/>
    <lineage>
        <taxon>unclassified sequences</taxon>
        <taxon>metagenomes</taxon>
        <taxon>ecological metagenomes</taxon>
    </lineage>
</organism>